<organism evidence="3 4">
    <name type="scientific">Cryobacterium cryoconiti</name>
    <dbReference type="NCBI Taxonomy" id="1259239"/>
    <lineage>
        <taxon>Bacteria</taxon>
        <taxon>Bacillati</taxon>
        <taxon>Actinomycetota</taxon>
        <taxon>Actinomycetes</taxon>
        <taxon>Micrococcales</taxon>
        <taxon>Microbacteriaceae</taxon>
        <taxon>Cryobacterium</taxon>
    </lineage>
</organism>
<evidence type="ECO:0000313" key="3">
    <source>
        <dbReference type="EMBL" id="TFD30891.1"/>
    </source>
</evidence>
<accession>A0A4Y8JVZ9</accession>
<evidence type="ECO:0000256" key="1">
    <source>
        <dbReference type="ARBA" id="ARBA00022553"/>
    </source>
</evidence>
<dbReference type="Pfam" id="PF00498">
    <property type="entry name" value="FHA"/>
    <property type="match status" value="1"/>
</dbReference>
<dbReference type="SUPFAM" id="SSF49879">
    <property type="entry name" value="SMAD/FHA domain"/>
    <property type="match status" value="1"/>
</dbReference>
<keyword evidence="4" id="KW-1185">Reference proteome</keyword>
<dbReference type="InterPro" id="IPR000253">
    <property type="entry name" value="FHA_dom"/>
</dbReference>
<dbReference type="AlphaFoldDB" id="A0A4Y8JVZ9"/>
<dbReference type="Gene3D" id="2.60.200.20">
    <property type="match status" value="1"/>
</dbReference>
<name>A0A4Y8JVZ9_9MICO</name>
<proteinExistence type="predicted"/>
<gene>
    <name evidence="3" type="ORF">E3T49_07240</name>
</gene>
<dbReference type="RefSeq" id="WP_134424296.1">
    <property type="nucleotide sequence ID" value="NZ_SOHA01000019.1"/>
</dbReference>
<protein>
    <submittedName>
        <fullName evidence="3">FHA domain-containing protein</fullName>
    </submittedName>
</protein>
<evidence type="ECO:0000313" key="4">
    <source>
        <dbReference type="Proteomes" id="UP000297472"/>
    </source>
</evidence>
<reference evidence="3 4" key="1">
    <citation type="submission" date="2019-03" db="EMBL/GenBank/DDBJ databases">
        <title>Genomics of glacier-inhabiting Cryobacterium strains.</title>
        <authorList>
            <person name="Liu Q."/>
            <person name="Xin Y.-H."/>
        </authorList>
    </citation>
    <scope>NUCLEOTIDE SEQUENCE [LARGE SCALE GENOMIC DNA]</scope>
    <source>
        <strain evidence="3 4">TMT1-51</strain>
    </source>
</reference>
<comment type="caution">
    <text evidence="3">The sequence shown here is derived from an EMBL/GenBank/DDBJ whole genome shotgun (WGS) entry which is preliminary data.</text>
</comment>
<sequence>MPVAVPVQPTASLFVLQFSTGETVSAHGTGLIGRRPLPQPAEHVDILVQINDLGRSVSKSHLEFGQHDGEFWVSDRFSGNGTIIRRPDAASVRCEPGRRYRVPRGSRVEIADQFFILN</sequence>
<evidence type="ECO:0000259" key="2">
    <source>
        <dbReference type="PROSITE" id="PS50006"/>
    </source>
</evidence>
<keyword evidence="1" id="KW-0597">Phosphoprotein</keyword>
<dbReference type="InterPro" id="IPR008984">
    <property type="entry name" value="SMAD_FHA_dom_sf"/>
</dbReference>
<dbReference type="Proteomes" id="UP000297472">
    <property type="component" value="Unassembled WGS sequence"/>
</dbReference>
<feature type="domain" description="FHA" evidence="2">
    <location>
        <begin position="30"/>
        <end position="84"/>
    </location>
</feature>
<dbReference type="EMBL" id="SOHA01000019">
    <property type="protein sequence ID" value="TFD30891.1"/>
    <property type="molecule type" value="Genomic_DNA"/>
</dbReference>
<dbReference type="PROSITE" id="PS50006">
    <property type="entry name" value="FHA_DOMAIN"/>
    <property type="match status" value="1"/>
</dbReference>
<dbReference type="OrthoDB" id="3254248at2"/>